<dbReference type="InterPro" id="IPR001296">
    <property type="entry name" value="Glyco_trans_1"/>
</dbReference>
<dbReference type="SUPFAM" id="SSF53756">
    <property type="entry name" value="UDP-Glycosyltransferase/glycogen phosphorylase"/>
    <property type="match status" value="1"/>
</dbReference>
<evidence type="ECO:0000313" key="4">
    <source>
        <dbReference type="Proteomes" id="UP001162960"/>
    </source>
</evidence>
<name>A0AB38UEH5_BACT4</name>
<protein>
    <submittedName>
        <fullName evidence="3">Glycosyltransferase family 4 protein</fullName>
    </submittedName>
</protein>
<dbReference type="CDD" id="cd03820">
    <property type="entry name" value="GT4_AmsD-like"/>
    <property type="match status" value="1"/>
</dbReference>
<sequence>MRITLLIGSLTGGGAERVVCHLANYLAKQQHIVEILTVSDKISYKPNDNVRLRNMYHESNSKLPKKIINIIRLYRFNKYLRKENVDLYVTFLPELTQLLMRQKFFFKAPVVISERSDPYQYWEKGRNQLCVFKKYFSRGDGYVFQTEEARLYYSTNGIDTRNSIVIPNAINPDFVKEPYIGKHEKEIVSVGRLNIPKNFPLLIRAFAKISEKHQDYILKIYGQGGLLESLKKLTRELGVEEKVEFPGYVNDIPKALQKASLFVLSSHYEGMPNALAEAMSLGLPCISTDCPVGGPRFLINEEENGILVPVDDDDALADAIERVLNNEDLKEKLGKNARHISERLSSDKIYNMWEEFLVRTANNKNR</sequence>
<feature type="domain" description="Glycosyltransferase subfamily 4-like N-terminal" evidence="2">
    <location>
        <begin position="13"/>
        <end position="173"/>
    </location>
</feature>
<proteinExistence type="predicted"/>
<dbReference type="Gene3D" id="3.40.50.2000">
    <property type="entry name" value="Glycogen Phosphorylase B"/>
    <property type="match status" value="2"/>
</dbReference>
<dbReference type="PANTHER" id="PTHR12526">
    <property type="entry name" value="GLYCOSYLTRANSFERASE"/>
    <property type="match status" value="1"/>
</dbReference>
<reference evidence="3" key="1">
    <citation type="submission" date="2021-06" db="EMBL/GenBank/DDBJ databases">
        <title>Interrogation of the integrated mobile genetic elements in gut-associated Bacteroides with a consensus prediction approach.</title>
        <authorList>
            <person name="Campbell D.E."/>
            <person name="Leigh J.R."/>
            <person name="Kim T."/>
            <person name="England W."/>
            <person name="Whitaker R.J."/>
            <person name="Degnan P.H."/>
        </authorList>
    </citation>
    <scope>NUCLEOTIDE SEQUENCE</scope>
    <source>
        <strain evidence="3">VPI-3443</strain>
    </source>
</reference>
<feature type="domain" description="Glycosyl transferase family 1" evidence="1">
    <location>
        <begin position="180"/>
        <end position="339"/>
    </location>
</feature>
<evidence type="ECO:0000259" key="1">
    <source>
        <dbReference type="Pfam" id="PF00534"/>
    </source>
</evidence>
<organism evidence="3 4">
    <name type="scientific">Bacteroides thetaiotaomicron</name>
    <dbReference type="NCBI Taxonomy" id="818"/>
    <lineage>
        <taxon>Bacteria</taxon>
        <taxon>Pseudomonadati</taxon>
        <taxon>Bacteroidota</taxon>
        <taxon>Bacteroidia</taxon>
        <taxon>Bacteroidales</taxon>
        <taxon>Bacteroidaceae</taxon>
        <taxon>Bacteroides</taxon>
    </lineage>
</organism>
<evidence type="ECO:0000259" key="2">
    <source>
        <dbReference type="Pfam" id="PF13439"/>
    </source>
</evidence>
<gene>
    <name evidence="3" type="ORF">KQP74_01475</name>
</gene>
<dbReference type="RefSeq" id="WP_129655579.1">
    <property type="nucleotide sequence ID" value="NZ_CP083685.1"/>
</dbReference>
<dbReference type="GO" id="GO:0016757">
    <property type="term" value="F:glycosyltransferase activity"/>
    <property type="evidence" value="ECO:0007669"/>
    <property type="project" value="InterPro"/>
</dbReference>
<dbReference type="EMBL" id="CP083685">
    <property type="protein sequence ID" value="UYU91332.1"/>
    <property type="molecule type" value="Genomic_DNA"/>
</dbReference>
<dbReference type="Pfam" id="PF13439">
    <property type="entry name" value="Glyco_transf_4"/>
    <property type="match status" value="1"/>
</dbReference>
<evidence type="ECO:0000313" key="3">
    <source>
        <dbReference type="EMBL" id="UYU91332.1"/>
    </source>
</evidence>
<dbReference type="InterPro" id="IPR028098">
    <property type="entry name" value="Glyco_trans_4-like_N"/>
</dbReference>
<accession>A0AB38UEH5</accession>
<dbReference type="PANTHER" id="PTHR12526:SF630">
    <property type="entry name" value="GLYCOSYLTRANSFERASE"/>
    <property type="match status" value="1"/>
</dbReference>
<dbReference type="AlphaFoldDB" id="A0AB38UEH5"/>
<dbReference type="Pfam" id="PF00534">
    <property type="entry name" value="Glycos_transf_1"/>
    <property type="match status" value="1"/>
</dbReference>
<dbReference type="Proteomes" id="UP001162960">
    <property type="component" value="Chromosome"/>
</dbReference>